<protein>
    <submittedName>
        <fullName evidence="2">Four helix bundle protein</fullName>
    </submittedName>
</protein>
<dbReference type="SUPFAM" id="SSF158446">
    <property type="entry name" value="IVS-encoded protein-like"/>
    <property type="match status" value="1"/>
</dbReference>
<evidence type="ECO:0000313" key="2">
    <source>
        <dbReference type="EMBL" id="NKE73282.1"/>
    </source>
</evidence>
<evidence type="ECO:0000313" key="3">
    <source>
        <dbReference type="Proteomes" id="UP000534783"/>
    </source>
</evidence>
<dbReference type="PANTHER" id="PTHR38471:SF2">
    <property type="entry name" value="FOUR HELIX BUNDLE PROTEIN"/>
    <property type="match status" value="1"/>
</dbReference>
<dbReference type="EMBL" id="VTOW01000005">
    <property type="protein sequence ID" value="NKE73282.1"/>
    <property type="molecule type" value="Genomic_DNA"/>
</dbReference>
<dbReference type="NCBIfam" id="TIGR02436">
    <property type="entry name" value="four helix bundle protein"/>
    <property type="match status" value="1"/>
</dbReference>
<sequence>MANQPEQTQERADGLEERLIEFAVSIIRLSNKLPNTPSGKHIAGQILRSGTSPAPNYGEARGAESRSDFIHKLSIVLKELNETSIWLRMIDKSNLISSENVLELMNENNELCRIITASIKTIRSGRPKIDKPTVR</sequence>
<dbReference type="PIRSF" id="PIRSF035652">
    <property type="entry name" value="CHP02436"/>
    <property type="match status" value="1"/>
</dbReference>
<dbReference type="InterPro" id="IPR036583">
    <property type="entry name" value="23S_rRNA_IVS_sf"/>
</dbReference>
<dbReference type="Pfam" id="PF05635">
    <property type="entry name" value="23S_rRNA_IVP"/>
    <property type="match status" value="1"/>
</dbReference>
<dbReference type="InterPro" id="IPR012657">
    <property type="entry name" value="23S_rRNA-intervening_sequence"/>
</dbReference>
<gene>
    <name evidence="2" type="ORF">MNODULE_21215</name>
</gene>
<name>A0A7X6DU36_9BACT</name>
<dbReference type="AlphaFoldDB" id="A0A7X6DU36"/>
<reference evidence="2 3" key="1">
    <citation type="journal article" date="2020" name="Nature">
        <title>Bacterial chemolithoautotrophy via manganese oxidation.</title>
        <authorList>
            <person name="Yu H."/>
            <person name="Leadbetter J.R."/>
        </authorList>
    </citation>
    <scope>NUCLEOTIDE SEQUENCE [LARGE SCALE GENOMIC DNA]</scope>
    <source>
        <strain evidence="2 3">Mn-1</strain>
    </source>
</reference>
<accession>A0A7X6DU36</accession>
<dbReference type="PANTHER" id="PTHR38471">
    <property type="entry name" value="FOUR HELIX BUNDLE PROTEIN"/>
    <property type="match status" value="1"/>
</dbReference>
<dbReference type="Proteomes" id="UP000534783">
    <property type="component" value="Unassembled WGS sequence"/>
</dbReference>
<comment type="caution">
    <text evidence="2">The sequence shown here is derived from an EMBL/GenBank/DDBJ whole genome shotgun (WGS) entry which is preliminary data.</text>
</comment>
<feature type="region of interest" description="Disordered" evidence="1">
    <location>
        <begin position="38"/>
        <end position="61"/>
    </location>
</feature>
<keyword evidence="3" id="KW-1185">Reference proteome</keyword>
<proteinExistence type="predicted"/>
<organism evidence="2 3">
    <name type="scientific">Candidatus Manganitrophus noduliformans</name>
    <dbReference type="NCBI Taxonomy" id="2606439"/>
    <lineage>
        <taxon>Bacteria</taxon>
        <taxon>Pseudomonadati</taxon>
        <taxon>Nitrospirota</taxon>
        <taxon>Nitrospiria</taxon>
        <taxon>Candidatus Troglogloeales</taxon>
        <taxon>Candidatus Manganitrophaceae</taxon>
        <taxon>Candidatus Manganitrophus</taxon>
    </lineage>
</organism>
<dbReference type="Gene3D" id="1.20.1440.60">
    <property type="entry name" value="23S rRNA-intervening sequence"/>
    <property type="match status" value="1"/>
</dbReference>
<evidence type="ECO:0000256" key="1">
    <source>
        <dbReference type="SAM" id="MobiDB-lite"/>
    </source>
</evidence>